<dbReference type="InterPro" id="IPR001387">
    <property type="entry name" value="Cro/C1-type_HTH"/>
</dbReference>
<dbReference type="EMBL" id="LT629791">
    <property type="protein sequence ID" value="SDU42128.1"/>
    <property type="molecule type" value="Genomic_DNA"/>
</dbReference>
<dbReference type="OrthoDB" id="5148209at2"/>
<feature type="domain" description="HTH cro/C1-type" evidence="1">
    <location>
        <begin position="34"/>
        <end position="75"/>
    </location>
</feature>
<dbReference type="GO" id="GO:0003677">
    <property type="term" value="F:DNA binding"/>
    <property type="evidence" value="ECO:0007669"/>
    <property type="project" value="InterPro"/>
</dbReference>
<dbReference type="AlphaFoldDB" id="A0A1H2IE49"/>
<dbReference type="STRING" id="419479.SAMN04488563_1628"/>
<reference evidence="3" key="1">
    <citation type="submission" date="2016-10" db="EMBL/GenBank/DDBJ databases">
        <authorList>
            <person name="Varghese N."/>
            <person name="Submissions S."/>
        </authorList>
    </citation>
    <scope>NUCLEOTIDE SEQUENCE [LARGE SCALE GENOMIC DNA]</scope>
    <source>
        <strain evidence="3">DSM 45079</strain>
    </source>
</reference>
<dbReference type="SMART" id="SM00530">
    <property type="entry name" value="HTH_XRE"/>
    <property type="match status" value="1"/>
</dbReference>
<dbReference type="InterPro" id="IPR010982">
    <property type="entry name" value="Lambda_DNA-bd_dom_sf"/>
</dbReference>
<dbReference type="PROSITE" id="PS50943">
    <property type="entry name" value="HTH_CROC1"/>
    <property type="match status" value="1"/>
</dbReference>
<accession>A0A1H2IE49</accession>
<dbReference type="RefSeq" id="WP_152690955.1">
    <property type="nucleotide sequence ID" value="NZ_LBMC01000040.1"/>
</dbReference>
<dbReference type="Gene3D" id="1.10.260.40">
    <property type="entry name" value="lambda repressor-like DNA-binding domains"/>
    <property type="match status" value="1"/>
</dbReference>
<gene>
    <name evidence="2" type="ORF">SAMN04488563_1628</name>
</gene>
<evidence type="ECO:0000259" key="1">
    <source>
        <dbReference type="PROSITE" id="PS50943"/>
    </source>
</evidence>
<dbReference type="Proteomes" id="UP000182977">
    <property type="component" value="Chromosome I"/>
</dbReference>
<organism evidence="2 3">
    <name type="scientific">Jiangella alkaliphila</name>
    <dbReference type="NCBI Taxonomy" id="419479"/>
    <lineage>
        <taxon>Bacteria</taxon>
        <taxon>Bacillati</taxon>
        <taxon>Actinomycetota</taxon>
        <taxon>Actinomycetes</taxon>
        <taxon>Jiangellales</taxon>
        <taxon>Jiangellaceae</taxon>
        <taxon>Jiangella</taxon>
    </lineage>
</organism>
<protein>
    <submittedName>
        <fullName evidence="2">Helix-turn-helix</fullName>
    </submittedName>
</protein>
<evidence type="ECO:0000313" key="2">
    <source>
        <dbReference type="EMBL" id="SDU42128.1"/>
    </source>
</evidence>
<dbReference type="Pfam" id="PF01381">
    <property type="entry name" value="HTH_3"/>
    <property type="match status" value="1"/>
</dbReference>
<keyword evidence="3" id="KW-1185">Reference proteome</keyword>
<sequence length="96" mass="10555">MSEATTTGQATVPVWDFTDRMLKALRHAGIGPGEMAAYLEVSRNTVTNWTSGRTKPPATAVRLWAMRCGVPYEWLAHGIHPGHDHDAPSLKRVTES</sequence>
<dbReference type="SUPFAM" id="SSF47413">
    <property type="entry name" value="lambda repressor-like DNA-binding domains"/>
    <property type="match status" value="1"/>
</dbReference>
<name>A0A1H2IE49_9ACTN</name>
<dbReference type="CDD" id="cd00093">
    <property type="entry name" value="HTH_XRE"/>
    <property type="match status" value="1"/>
</dbReference>
<proteinExistence type="predicted"/>
<evidence type="ECO:0000313" key="3">
    <source>
        <dbReference type="Proteomes" id="UP000182977"/>
    </source>
</evidence>